<dbReference type="Proteomes" id="UP000536640">
    <property type="component" value="Unassembled WGS sequence"/>
</dbReference>
<comment type="caution">
    <text evidence="1">The sequence shown here is derived from an EMBL/GenBank/DDBJ whole genome shotgun (WGS) entry which is preliminary data.</text>
</comment>
<organism evidence="1 2">
    <name type="scientific">Zhongshania antarctica</name>
    <dbReference type="NCBI Taxonomy" id="641702"/>
    <lineage>
        <taxon>Bacteria</taxon>
        <taxon>Pseudomonadati</taxon>
        <taxon>Pseudomonadota</taxon>
        <taxon>Gammaproteobacteria</taxon>
        <taxon>Cellvibrionales</taxon>
        <taxon>Spongiibacteraceae</taxon>
        <taxon>Zhongshania</taxon>
    </lineage>
</organism>
<dbReference type="AlphaFoldDB" id="A0A840R658"/>
<dbReference type="EMBL" id="JACHHW010000008">
    <property type="protein sequence ID" value="MBB5188715.1"/>
    <property type="molecule type" value="Genomic_DNA"/>
</dbReference>
<name>A0A840R658_9GAMM</name>
<gene>
    <name evidence="1" type="ORF">HNQ57_003005</name>
</gene>
<keyword evidence="2" id="KW-1185">Reference proteome</keyword>
<protein>
    <submittedName>
        <fullName evidence="1">Uncharacterized protein</fullName>
    </submittedName>
</protein>
<reference evidence="1 2" key="1">
    <citation type="submission" date="2020-08" db="EMBL/GenBank/DDBJ databases">
        <title>Genomic Encyclopedia of Type Strains, Phase IV (KMG-IV): sequencing the most valuable type-strain genomes for metagenomic binning, comparative biology and taxonomic classification.</title>
        <authorList>
            <person name="Goeker M."/>
        </authorList>
    </citation>
    <scope>NUCLEOTIDE SEQUENCE [LARGE SCALE GENOMIC DNA]</scope>
    <source>
        <strain evidence="1 2">DSM 25701</strain>
    </source>
</reference>
<accession>A0A840R658</accession>
<evidence type="ECO:0000313" key="2">
    <source>
        <dbReference type="Proteomes" id="UP000536640"/>
    </source>
</evidence>
<proteinExistence type="predicted"/>
<evidence type="ECO:0000313" key="1">
    <source>
        <dbReference type="EMBL" id="MBB5188715.1"/>
    </source>
</evidence>
<sequence>MCVVASLEYQGSVGDSLAIAFWWVNGNFAQLADVFTLNCFCYLSDNDYYLVLELNPLTESDDGHAIFM</sequence>